<keyword evidence="2 6" id="KW-0812">Transmembrane</keyword>
<feature type="transmembrane region" description="Helical" evidence="6">
    <location>
        <begin position="429"/>
        <end position="449"/>
    </location>
</feature>
<organism evidence="9 10">
    <name type="scientific">Nitratiruptor tergarcus DSM 16512</name>
    <dbReference type="NCBI Taxonomy" id="1069081"/>
    <lineage>
        <taxon>Bacteria</taxon>
        <taxon>Pseudomonadati</taxon>
        <taxon>Campylobacterota</taxon>
        <taxon>Epsilonproteobacteria</taxon>
        <taxon>Nautiliales</taxon>
        <taxon>Nitratiruptoraceae</taxon>
        <taxon>Nitratiruptor</taxon>
    </lineage>
</organism>
<dbReference type="GO" id="GO:0005886">
    <property type="term" value="C:plasma membrane"/>
    <property type="evidence" value="ECO:0007669"/>
    <property type="project" value="TreeGrafter"/>
</dbReference>
<feature type="transmembrane region" description="Helical" evidence="6">
    <location>
        <begin position="913"/>
        <end position="933"/>
    </location>
</feature>
<feature type="transmembrane region" description="Helical" evidence="6">
    <location>
        <begin position="44"/>
        <end position="65"/>
    </location>
</feature>
<protein>
    <submittedName>
        <fullName evidence="9">Cytochrome c-type biogenesis protein CcsB</fullName>
    </submittedName>
</protein>
<accession>A0A1W1WUE0</accession>
<feature type="transmembrane region" description="Helical" evidence="6">
    <location>
        <begin position="973"/>
        <end position="993"/>
    </location>
</feature>
<dbReference type="PANTHER" id="PTHR30071:SF1">
    <property type="entry name" value="CYTOCHROME B_B6 PROTEIN-RELATED"/>
    <property type="match status" value="1"/>
</dbReference>
<dbReference type="PANTHER" id="PTHR30071">
    <property type="entry name" value="HEME EXPORTER PROTEIN C"/>
    <property type="match status" value="1"/>
</dbReference>
<feature type="transmembrane region" description="Helical" evidence="6">
    <location>
        <begin position="1013"/>
        <end position="1031"/>
    </location>
</feature>
<feature type="domain" description="Cytochrome c assembly protein" evidence="7">
    <location>
        <begin position="797"/>
        <end position="1001"/>
    </location>
</feature>
<feature type="transmembrane region" description="Helical" evidence="6">
    <location>
        <begin position="859"/>
        <end position="892"/>
    </location>
</feature>
<keyword evidence="3" id="KW-0201">Cytochrome c-type biogenesis</keyword>
<evidence type="ECO:0000313" key="10">
    <source>
        <dbReference type="Proteomes" id="UP000192602"/>
    </source>
</evidence>
<dbReference type="OrthoDB" id="9814290at2"/>
<evidence type="ECO:0000256" key="5">
    <source>
        <dbReference type="ARBA" id="ARBA00023136"/>
    </source>
</evidence>
<evidence type="ECO:0000259" key="8">
    <source>
        <dbReference type="Pfam" id="PF05140"/>
    </source>
</evidence>
<sequence length="1042" mass="118587">MLKSLQKSFFSIKSAVIMMFIFAVSIGIATFIENDYGTQTAWALVYTAKWFEILLVLLSLNLLYNIFRFRLFRKDKFFTGLFHLAFIVIIIGAAVTRYFGYEGTMHIREGSQSNTILSARTYLQIEAKKGKNFYSYAEPIYLSKIGSNTYKRKIAIGDEKIEVELLRYIPNATYTIVADKNGKATVKLVFSAGGGRVEKILQKGQSVDIGDAVITFDKEIKINKPVITITQKEGKLYIKAPFHIKRMVMGSMQEENFAPSEDVPFEKGHLYAIAGLNIVLKNFQPHAKVELQSKNPLAKNSPHDDALILRVKSTKGEKIVTLFGKSGREGEPVHVKLGDLELTLSYGARRIQLPFALKLRDFQLERYPGSMSPSSYASEVTVVDGNKSFDYRIYMNHVLDYKGYRFFQSSYDMDEKGTILSVNHDPGTLITYIGYLLLAVGMLLHFFMPQSRFQKLARLTKRVQEQRESMLLKNFALIAFLILGMSGYAADNPLEVAKKISKTHADKFGEKILVQDNSGRIEPIDTLSRKVLAKIARKEELYGLDANQFFLGMTVKPEIFQKIKMIYVHHPAIKKIIGLNPNEKYATFNDFFDMSKDGAYKLLQYVQKATAKKPGARDQFDKDVIKVDERVNVAYMVYTGALLRIIPNNKDKNRKWVTPIEAMKSFAPKEAELVRLIMASYFQNVENGIKTGDWSKADKSLDVIADYQKYYGSDLIPPKSKIKAELLYNKLDIFNRLVPYYMLIGFILLILILINLINPRFNIKWIVRVGVVLIFLGFMAQTFGMALRWYVAGHAPWSNGYESMVYISWATIFAGFFFAKKSPIAFAATSLLGGLILFVAHLNWLDPQITNLVPVLKSYWLMIHVSVITASYGFLGLSALLAFVVLILFIFVNENNKDLMELTFKELTYINEMSLIIGLVLVTLGNFLGGVWANESWGRYWGWDPKETWAAVTILVYACIEHVRLIPKMNKLFLYNVLALLGYSSVIMTYFGVNFYLSGLHSYAQGDPVPIPQWVYWAIGIIFAIIAAAYYKKQKYNIDIRI</sequence>
<feature type="transmembrane region" description="Helical" evidence="6">
    <location>
        <begin position="824"/>
        <end position="844"/>
    </location>
</feature>
<dbReference type="InterPro" id="IPR002541">
    <property type="entry name" value="Cyt_c_assembly"/>
</dbReference>
<gene>
    <name evidence="9" type="ORF">SAMN05660197_1160</name>
</gene>
<dbReference type="InterPro" id="IPR045062">
    <property type="entry name" value="Cyt_c_biogenesis_CcsA/CcmC"/>
</dbReference>
<dbReference type="GO" id="GO:0020037">
    <property type="term" value="F:heme binding"/>
    <property type="evidence" value="ECO:0007669"/>
    <property type="project" value="InterPro"/>
</dbReference>
<dbReference type="Proteomes" id="UP000192602">
    <property type="component" value="Unassembled WGS sequence"/>
</dbReference>
<comment type="subcellular location">
    <subcellularLocation>
        <location evidence="1">Membrane</location>
        <topology evidence="1">Multi-pass membrane protein</topology>
    </subcellularLocation>
</comment>
<reference evidence="10" key="1">
    <citation type="submission" date="2017-04" db="EMBL/GenBank/DDBJ databases">
        <authorList>
            <person name="Varghese N."/>
            <person name="Submissions S."/>
        </authorList>
    </citation>
    <scope>NUCLEOTIDE SEQUENCE [LARGE SCALE GENOMIC DNA]</scope>
    <source>
        <strain evidence="10">DSM 16512</strain>
    </source>
</reference>
<dbReference type="STRING" id="1069081.SAMN05660197_1160"/>
<feature type="transmembrane region" description="Helical" evidence="6">
    <location>
        <begin position="470"/>
        <end position="490"/>
    </location>
</feature>
<dbReference type="AlphaFoldDB" id="A0A1W1WUE0"/>
<dbReference type="RefSeq" id="WP_084275586.1">
    <property type="nucleotide sequence ID" value="NZ_AP026671.1"/>
</dbReference>
<feature type="transmembrane region" description="Helical" evidence="6">
    <location>
        <begin position="948"/>
        <end position="966"/>
    </location>
</feature>
<feature type="transmembrane region" description="Helical" evidence="6">
    <location>
        <begin position="12"/>
        <end position="32"/>
    </location>
</feature>
<keyword evidence="10" id="KW-1185">Reference proteome</keyword>
<feature type="transmembrane region" description="Helical" evidence="6">
    <location>
        <begin position="738"/>
        <end position="757"/>
    </location>
</feature>
<dbReference type="GO" id="GO:0017004">
    <property type="term" value="P:cytochrome complex assembly"/>
    <property type="evidence" value="ECO:0007669"/>
    <property type="project" value="UniProtKB-KW"/>
</dbReference>
<evidence type="ECO:0000256" key="2">
    <source>
        <dbReference type="ARBA" id="ARBA00022692"/>
    </source>
</evidence>
<feature type="domain" description="ResB-like" evidence="8">
    <location>
        <begin position="345"/>
        <end position="416"/>
    </location>
</feature>
<proteinExistence type="predicted"/>
<keyword evidence="4 6" id="KW-1133">Transmembrane helix</keyword>
<evidence type="ECO:0000259" key="7">
    <source>
        <dbReference type="Pfam" id="PF01578"/>
    </source>
</evidence>
<feature type="transmembrane region" description="Helical" evidence="6">
    <location>
        <begin position="77"/>
        <end position="99"/>
    </location>
</feature>
<dbReference type="InterPro" id="IPR007816">
    <property type="entry name" value="ResB-like_domain"/>
</dbReference>
<name>A0A1W1WUE0_9BACT</name>
<evidence type="ECO:0000256" key="4">
    <source>
        <dbReference type="ARBA" id="ARBA00022989"/>
    </source>
</evidence>
<dbReference type="Pfam" id="PF01578">
    <property type="entry name" value="Cytochrom_C_asm"/>
    <property type="match status" value="1"/>
</dbReference>
<feature type="transmembrane region" description="Helical" evidence="6">
    <location>
        <begin position="769"/>
        <end position="791"/>
    </location>
</feature>
<feature type="transmembrane region" description="Helical" evidence="6">
    <location>
        <begin position="803"/>
        <end position="819"/>
    </location>
</feature>
<dbReference type="Pfam" id="PF05140">
    <property type="entry name" value="ResB"/>
    <property type="match status" value="2"/>
</dbReference>
<evidence type="ECO:0000313" key="9">
    <source>
        <dbReference type="EMBL" id="SMC09353.1"/>
    </source>
</evidence>
<keyword evidence="5 6" id="KW-0472">Membrane</keyword>
<evidence type="ECO:0000256" key="3">
    <source>
        <dbReference type="ARBA" id="ARBA00022748"/>
    </source>
</evidence>
<evidence type="ECO:0000256" key="1">
    <source>
        <dbReference type="ARBA" id="ARBA00004141"/>
    </source>
</evidence>
<dbReference type="EMBL" id="FWWZ01000001">
    <property type="protein sequence ID" value="SMC09353.1"/>
    <property type="molecule type" value="Genomic_DNA"/>
</dbReference>
<feature type="domain" description="ResB-like" evidence="8">
    <location>
        <begin position="81"/>
        <end position="117"/>
    </location>
</feature>
<evidence type="ECO:0000256" key="6">
    <source>
        <dbReference type="SAM" id="Phobius"/>
    </source>
</evidence>